<organism evidence="3 4">
    <name type="scientific">Agrobacterium tumefaciens</name>
    <dbReference type="NCBI Taxonomy" id="358"/>
    <lineage>
        <taxon>Bacteria</taxon>
        <taxon>Pseudomonadati</taxon>
        <taxon>Pseudomonadota</taxon>
        <taxon>Alphaproteobacteria</taxon>
        <taxon>Hyphomicrobiales</taxon>
        <taxon>Rhizobiaceae</taxon>
        <taxon>Rhizobium/Agrobacterium group</taxon>
        <taxon>Agrobacterium</taxon>
        <taxon>Agrobacterium tumefaciens complex</taxon>
    </lineage>
</organism>
<sequence>MGNEIDMDRRIAARIRTERESRGWSLSDLAEKASVSRAMIHKIERGESSPTANLLGKLSGAFGLSMSTLLARAETRQGRLLRMEEQPTWQDPETGYLRRHVSPGSDLPFDIIHITLPPGKQVPMPASAYIFLRQLIWVLSGELVFVEGEVTHEMKQGDCLELGPPADCIFRNATREPCTYAVAILKIS</sequence>
<dbReference type="InterPro" id="IPR011051">
    <property type="entry name" value="RmlC_Cupin_sf"/>
</dbReference>
<dbReference type="GO" id="GO:0005829">
    <property type="term" value="C:cytosol"/>
    <property type="evidence" value="ECO:0007669"/>
    <property type="project" value="TreeGrafter"/>
</dbReference>
<name>A0A546Y029_AGRTU</name>
<dbReference type="EMBL" id="SGOE01000003">
    <property type="protein sequence ID" value="TRB06353.1"/>
    <property type="molecule type" value="Genomic_DNA"/>
</dbReference>
<gene>
    <name evidence="3" type="ORF">EXN61_14350</name>
</gene>
<dbReference type="PROSITE" id="PS50943">
    <property type="entry name" value="HTH_CROC1"/>
    <property type="match status" value="1"/>
</dbReference>
<reference evidence="3 4" key="1">
    <citation type="journal article" date="2019" name="Appl. Microbiol. Biotechnol.">
        <title>Differential efficiency of wild type rhizogenic strains for rol gene transformation of plants.</title>
        <authorList>
            <person name="Desmet S."/>
            <person name="De Keyser E."/>
            <person name="Van Vaerenbergh J."/>
            <person name="Baeyen S."/>
            <person name="Van Huylenbroeck J."/>
            <person name="Geelen D."/>
            <person name="Dhooghe E."/>
        </authorList>
    </citation>
    <scope>NUCLEOTIDE SEQUENCE [LARGE SCALE GENOMIC DNA]</scope>
    <source>
        <strain evidence="3 4">MAFF210266</strain>
    </source>
</reference>
<comment type="caution">
    <text evidence="3">The sequence shown here is derived from an EMBL/GenBank/DDBJ whole genome shotgun (WGS) entry which is preliminary data.</text>
</comment>
<protein>
    <submittedName>
        <fullName evidence="3">XRE family transcriptional regulator</fullName>
    </submittedName>
</protein>
<evidence type="ECO:0000313" key="3">
    <source>
        <dbReference type="EMBL" id="TRB06353.1"/>
    </source>
</evidence>
<dbReference type="CDD" id="cd00093">
    <property type="entry name" value="HTH_XRE"/>
    <property type="match status" value="1"/>
</dbReference>
<dbReference type="InterPro" id="IPR010982">
    <property type="entry name" value="Lambda_DNA-bd_dom_sf"/>
</dbReference>
<dbReference type="Gene3D" id="2.60.120.10">
    <property type="entry name" value="Jelly Rolls"/>
    <property type="match status" value="1"/>
</dbReference>
<evidence type="ECO:0000259" key="2">
    <source>
        <dbReference type="PROSITE" id="PS50943"/>
    </source>
</evidence>
<dbReference type="PANTHER" id="PTHR46797:SF10">
    <property type="entry name" value="BLR1115 PROTEIN"/>
    <property type="match status" value="1"/>
</dbReference>
<accession>A0A546Y029</accession>
<dbReference type="InterPro" id="IPR001387">
    <property type="entry name" value="Cro/C1-type_HTH"/>
</dbReference>
<dbReference type="Pfam" id="PF01381">
    <property type="entry name" value="HTH_3"/>
    <property type="match status" value="1"/>
</dbReference>
<dbReference type="SUPFAM" id="SSF51182">
    <property type="entry name" value="RmlC-like cupins"/>
    <property type="match status" value="1"/>
</dbReference>
<evidence type="ECO:0000256" key="1">
    <source>
        <dbReference type="ARBA" id="ARBA00023125"/>
    </source>
</evidence>
<dbReference type="InterPro" id="IPR014710">
    <property type="entry name" value="RmlC-like_jellyroll"/>
</dbReference>
<feature type="domain" description="HTH cro/C1-type" evidence="2">
    <location>
        <begin position="15"/>
        <end position="69"/>
    </location>
</feature>
<dbReference type="GO" id="GO:0003677">
    <property type="term" value="F:DNA binding"/>
    <property type="evidence" value="ECO:0007669"/>
    <property type="project" value="UniProtKB-KW"/>
</dbReference>
<dbReference type="InterPro" id="IPR050807">
    <property type="entry name" value="TransReg_Diox_bact_type"/>
</dbReference>
<keyword evidence="1" id="KW-0238">DNA-binding</keyword>
<dbReference type="SMART" id="SM00530">
    <property type="entry name" value="HTH_XRE"/>
    <property type="match status" value="1"/>
</dbReference>
<dbReference type="SUPFAM" id="SSF47413">
    <property type="entry name" value="lambda repressor-like DNA-binding domains"/>
    <property type="match status" value="1"/>
</dbReference>
<dbReference type="Proteomes" id="UP000317023">
    <property type="component" value="Unassembled WGS sequence"/>
</dbReference>
<proteinExistence type="predicted"/>
<dbReference type="Gene3D" id="1.10.260.40">
    <property type="entry name" value="lambda repressor-like DNA-binding domains"/>
    <property type="match status" value="1"/>
</dbReference>
<dbReference type="GO" id="GO:0003700">
    <property type="term" value="F:DNA-binding transcription factor activity"/>
    <property type="evidence" value="ECO:0007669"/>
    <property type="project" value="TreeGrafter"/>
</dbReference>
<dbReference type="PANTHER" id="PTHR46797">
    <property type="entry name" value="HTH-TYPE TRANSCRIPTIONAL REGULATOR"/>
    <property type="match status" value="1"/>
</dbReference>
<dbReference type="CDD" id="cd02209">
    <property type="entry name" value="cupin_XRE_C"/>
    <property type="match status" value="1"/>
</dbReference>
<evidence type="ECO:0000313" key="4">
    <source>
        <dbReference type="Proteomes" id="UP000317023"/>
    </source>
</evidence>
<dbReference type="AlphaFoldDB" id="A0A546Y029"/>